<gene>
    <name evidence="4" type="ORF">PAPYR_5954</name>
</gene>
<dbReference type="PROSITE" id="PS00108">
    <property type="entry name" value="PROTEIN_KINASE_ST"/>
    <property type="match status" value="1"/>
</dbReference>
<reference evidence="4" key="1">
    <citation type="journal article" date="2022" name="bioRxiv">
        <title>Genomics of Preaxostyla Flagellates Illuminates Evolutionary Transitions and the Path Towards Mitochondrial Loss.</title>
        <authorList>
            <person name="Novak L.V.F."/>
            <person name="Treitli S.C."/>
            <person name="Pyrih J."/>
            <person name="Halakuc P."/>
            <person name="Pipaliya S.V."/>
            <person name="Vacek V."/>
            <person name="Brzon O."/>
            <person name="Soukal P."/>
            <person name="Eme L."/>
            <person name="Dacks J.B."/>
            <person name="Karnkowska A."/>
            <person name="Elias M."/>
            <person name="Hampl V."/>
        </authorList>
    </citation>
    <scope>NUCLEOTIDE SEQUENCE</scope>
    <source>
        <strain evidence="4">RCP-MX</strain>
    </source>
</reference>
<dbReference type="EMBL" id="JAPMOS010000031">
    <property type="protein sequence ID" value="KAJ4458279.1"/>
    <property type="molecule type" value="Genomic_DNA"/>
</dbReference>
<keyword evidence="5" id="KW-1185">Reference proteome</keyword>
<evidence type="ECO:0000313" key="5">
    <source>
        <dbReference type="Proteomes" id="UP001141327"/>
    </source>
</evidence>
<comment type="caution">
    <text evidence="4">The sequence shown here is derived from an EMBL/GenBank/DDBJ whole genome shotgun (WGS) entry which is preliminary data.</text>
</comment>
<feature type="transmembrane region" description="Helical" evidence="2">
    <location>
        <begin position="2065"/>
        <end position="2089"/>
    </location>
</feature>
<feature type="domain" description="Protein kinase" evidence="3">
    <location>
        <begin position="2119"/>
        <end position="2503"/>
    </location>
</feature>
<dbReference type="SUPFAM" id="SSF56112">
    <property type="entry name" value="Protein kinase-like (PK-like)"/>
    <property type="match status" value="1"/>
</dbReference>
<sequence>MCLCVETYAHAAKSFALGGIWVNGTAPTAPFDIASFAGGSVIDSQFIEELREEVLAKYPQYASIFPAPFPRNGYLRFAFQEIYAFDWVTRQKGLPLEFLINPADVVLPYWPSASSTQDASAETLTRLFKLSAPAFDRCAAWEVRNLGIKIPTRFPLRHGHAPTSFRYDSACTPIAHGRAGRPCDAATGTFDTTRCAFLDCLTGYYKNADGICASIPTSKPPSGMPWWFAIASASCSNIVFLSNLTLEQTVDIPPTFTEFSLSSRDHHHVLCGSTMNTAIFVHSYLTSLRLNDIHFHDCGSNASGGVLRVNLTDWVPSAGQINPAMTVMVNGCTFEGCVAQAGGGSVDITGGPETLRVAVTLQDSTFLGGGGRGGGALRFLAGPGTGSSLHVAGCRFAGLKTDKGLGGGALLTRAVNDLAIHNCTFQDCTSEAGGGGGALAALALAGPGLVNITGAQFAGNTNSHGQAGGGAVFFQLVDTSGGPATTIVIVLRQVNFTGNAVHTESTPTERAYGGAVALAGGNAATAELIVDHCEFVGNRVVVTPAMTSTGSFGGGALHLAGGLANLTLVETRFFNNSAAAVDTTSFRALPGCGGAVCAATGLTRLRVAGCLFTANRLSSGNTGTGSLWGAALYADAIEATLTATEFRANVLEANDRTTADTAGILRLSLNTTTSTSTVGLTPGLSIGQCRFLENQGEGLAITTTGATTPPVHIDGSQFQGNLLHRSLSLLTTTVVGGAAVRFLGVPGARLVVTDTTFAANQVVIAGSFGQALGGAVLIPFVPGHPAAEVSFTGCAFAENVATGGVAEALGGAVAVASVQNLSFAECDFRLNLAQTQGMAAYGGAVLARSPRFLSMSNTNLTGNLVKSSRYGCGGALMVDAQTSDAAAVVNLTGCVVMNNALRVALTEVTPAQCGGALMVNLPAAVLHAEWCLFQNNTITGFRAQGGAVQAPVVVADHCTFTDNSVRGTAVMGGALMVGKSLTLRDSALFGNHVDLAATASLDAPVVGGAVALPPDDYTTELLVEDCVFTANAVAMYPPLNDKRNAMGGSIFGCPRHPVIRRTTFTNSSIWSPDTAEMLSGGAVYLVGEIGGGKGTVVLEHVAMVGCQVSSYTAPPLFSGGAFHVTRFLSLTASHCIFEENGLVSKDALLQATNGGAVNVLTVDHVNFTACRFVGNRIEGGGESHGGALNIFDVLSNTSLTDVTFINNRAAGEGLVQGGAAYVDGGSAFVVTRCTMTGNAASSYNLNVDGGAAFFRGTPRVIDSVFVGNLAETYGGSANGGALHVEGAYPVLERLRFANNTAHGPSFAGGALYVYGVYSLTLRHSVFDGNTGQAETTGSGGAVHLSSTGVTTLQNLTMSRNRVQATLHAEGGALVLTSLLTPLSFILNASQLAFWDNEVRCPGCMSLGGAVFLRALTAATLVDSEFHYWTTKPKMDDEIFNGGGCLYSQVPADTQLQFTNLTFVGCQAKTGGGIMLAAGRLNLNNCSFTLCAAEEGGGAVTATTSEAQLTAEDFVCHKCRAARAAGYCTPSFHRLFTSIIDPFFNIKIFLLFSPYHYHHVRTASCIAATWSSVTLNRANFSYNAADIDAGAIGLFLSNLVAKDLHAFENKAIQGAGGVIQALSSQIEIIGGNFSQNHALKDGGVISSSLSIVNSMDALYALNEAMSGGAWFLFQSQLVSTNDIVFGSMSRYGGVVLATDGLMSFHGSKFAYNIGFASGGGIEASMCTVFVAGCYFRNNTGTLGGALYLDRSNLTVRDTIFWGNTGTDGGVCYSTTDSLWSFTDSDFFHNFADRGGGMYLDNPWLLHTLTGCYFDRNFALTDGSAIFITGNETAIPADLVTLTVTDTIFVGQYSVGLATAASPTSTLTFIRTRVLLNGVEFHNNTDGALRLYQTEAHLGPGCSCVGNVATLQSLTRPVNAWLVAGSVLHVAAPDALVDAETGALWFYPDASSIVALPASVPLLPLLTGTITTREFDRAFLAEITVNVSSPARLSNFEAVCFVREVATGLVAKTSLFTVRDYNLPVGSCDATMLKADVQYELVLSNDGGIQNNVTVGFFTVKISMTAAYVAASAAGVSSLVAVLLVLGLIILARWLRLKRATNIELASWRTYQVAAVDFTNLKIEQRIGHGAAGEVFRGNLNGTAVAVKRLFDTAQTEAQMADFKREVAMMRTLRHPFIVSLIGATFENPKLIITEYMGRGSLYTLLHNPAVVLSPQLRLRMAFDMARGLNYLHTLRPPILHRDIKSQNMLVTDDMRVKVSDFGISRLSQEAGITTAAGTPGLARRAILVAIRCLLVWESRSINNNVAKEVFEKVFAENIDPLQYVEEDGGELQTLCLDVLPLRHVTPPGIPPDPGVRPSPPHQQHRAGPCPTTPQAPQTQAPGGPLGALRTGMGVFSIQGARAGFLLTPFTTSNMQTPVSHGPPPHPPPKVVLWELVTRQTPWDGVPPLRVMLTVAQEGARLPAPPPEDPNCLPIMRELMQSCWAEKAEDRPTMQQIVDRLMPHVDTAETGVPDALTAAAAAIYAGDCISSHRDSHLITRHSNPITTPTGTFQRVQTEIQIDERSRKKKVNNDKET</sequence>
<evidence type="ECO:0000259" key="3">
    <source>
        <dbReference type="PROSITE" id="PS50011"/>
    </source>
</evidence>
<proteinExistence type="predicted"/>
<dbReference type="InterPro" id="IPR001245">
    <property type="entry name" value="Ser-Thr/Tyr_kinase_cat_dom"/>
</dbReference>
<evidence type="ECO:0000313" key="4">
    <source>
        <dbReference type="EMBL" id="KAJ4458279.1"/>
    </source>
</evidence>
<dbReference type="SMART" id="SM00220">
    <property type="entry name" value="S_TKc"/>
    <property type="match status" value="1"/>
</dbReference>
<feature type="compositionally biased region" description="Low complexity" evidence="1">
    <location>
        <begin position="2365"/>
        <end position="2381"/>
    </location>
</feature>
<dbReference type="SMART" id="SM00710">
    <property type="entry name" value="PbH1"/>
    <property type="match status" value="15"/>
</dbReference>
<keyword evidence="2" id="KW-0812">Transmembrane</keyword>
<dbReference type="PANTHER" id="PTHR11319:SF35">
    <property type="entry name" value="OUTER MEMBRANE PROTEIN PMPC-RELATED"/>
    <property type="match status" value="1"/>
</dbReference>
<dbReference type="InterPro" id="IPR008271">
    <property type="entry name" value="Ser/Thr_kinase_AS"/>
</dbReference>
<dbReference type="SUPFAM" id="SSF51126">
    <property type="entry name" value="Pectin lyase-like"/>
    <property type="match status" value="6"/>
</dbReference>
<dbReference type="InterPro" id="IPR011009">
    <property type="entry name" value="Kinase-like_dom_sf"/>
</dbReference>
<feature type="region of interest" description="Disordered" evidence="1">
    <location>
        <begin position="2345"/>
        <end position="2383"/>
    </location>
</feature>
<keyword evidence="2" id="KW-0472">Membrane</keyword>
<feature type="compositionally biased region" description="Pro residues" evidence="1">
    <location>
        <begin position="2346"/>
        <end position="2359"/>
    </location>
</feature>
<dbReference type="Pfam" id="PF07714">
    <property type="entry name" value="PK_Tyr_Ser-Thr"/>
    <property type="match status" value="2"/>
</dbReference>
<dbReference type="Gene3D" id="1.10.510.10">
    <property type="entry name" value="Transferase(Phosphotransferase) domain 1"/>
    <property type="match status" value="2"/>
</dbReference>
<dbReference type="Gene3D" id="3.30.200.20">
    <property type="entry name" value="Phosphorylase Kinase, domain 1"/>
    <property type="match status" value="1"/>
</dbReference>
<keyword evidence="4" id="KW-0808">Transferase</keyword>
<keyword evidence="4" id="KW-0418">Kinase</keyword>
<dbReference type="Proteomes" id="UP001141327">
    <property type="component" value="Unassembled WGS sequence"/>
</dbReference>
<dbReference type="InterPro" id="IPR006626">
    <property type="entry name" value="PbH1"/>
</dbReference>
<evidence type="ECO:0000256" key="2">
    <source>
        <dbReference type="SAM" id="Phobius"/>
    </source>
</evidence>
<organism evidence="4 5">
    <name type="scientific">Paratrimastix pyriformis</name>
    <dbReference type="NCBI Taxonomy" id="342808"/>
    <lineage>
        <taxon>Eukaryota</taxon>
        <taxon>Metamonada</taxon>
        <taxon>Preaxostyla</taxon>
        <taxon>Paratrimastigidae</taxon>
        <taxon>Paratrimastix</taxon>
    </lineage>
</organism>
<keyword evidence="2" id="KW-1133">Transmembrane helix</keyword>
<dbReference type="InterPro" id="IPR011050">
    <property type="entry name" value="Pectin_lyase_fold/virulence"/>
</dbReference>
<evidence type="ECO:0000256" key="1">
    <source>
        <dbReference type="SAM" id="MobiDB-lite"/>
    </source>
</evidence>
<accession>A0ABQ8UGA1</accession>
<dbReference type="InterPro" id="IPR000719">
    <property type="entry name" value="Prot_kinase_dom"/>
</dbReference>
<dbReference type="PANTHER" id="PTHR11319">
    <property type="entry name" value="G PROTEIN-COUPLED RECEPTOR-RELATED"/>
    <property type="match status" value="1"/>
</dbReference>
<dbReference type="PROSITE" id="PS50011">
    <property type="entry name" value="PROTEIN_KINASE_DOM"/>
    <property type="match status" value="1"/>
</dbReference>
<protein>
    <submittedName>
        <fullName evidence="4">Mitogen-activated protein kinase</fullName>
    </submittedName>
</protein>
<name>A0ABQ8UGA1_9EUKA</name>
<dbReference type="GO" id="GO:0016301">
    <property type="term" value="F:kinase activity"/>
    <property type="evidence" value="ECO:0007669"/>
    <property type="project" value="UniProtKB-KW"/>
</dbReference>